<evidence type="ECO:0000313" key="2">
    <source>
        <dbReference type="EMBL" id="ETO06539.1"/>
    </source>
</evidence>
<evidence type="ECO:0000256" key="1">
    <source>
        <dbReference type="SAM" id="Phobius"/>
    </source>
</evidence>
<gene>
    <name evidence="2" type="ORF">RFI_30853</name>
</gene>
<name>X6LY49_RETFI</name>
<sequence length="281" mass="31975">MTCWNHVWNTQFVISFGEKNKVMGDMLRLLLDSIMSTTPKRRAVIIVHDSQQQIRVYEKLTSGVAAGITDAVIDSKVFYELLPQAHFGLWRLTSGCNAFGGRAQCCNSTSSTNDSNNNSNNVSTVTLSNAVTMTQDRNRFDGKESDRLLDLIHELALTSDTTTLTAISETVTLYSQDEHTIKQNTRLFKVIKNDHYNIRLLNKMINSNSHNNTLISIIPLPVLMITSEKCCCLNESMYVYTYVYICTYLLIYCYRQKKNRFIKSVDQRKLLHVDSTGAINE</sequence>
<proteinExistence type="predicted"/>
<organism evidence="2 3">
    <name type="scientific">Reticulomyxa filosa</name>
    <dbReference type="NCBI Taxonomy" id="46433"/>
    <lineage>
        <taxon>Eukaryota</taxon>
        <taxon>Sar</taxon>
        <taxon>Rhizaria</taxon>
        <taxon>Retaria</taxon>
        <taxon>Foraminifera</taxon>
        <taxon>Monothalamids</taxon>
        <taxon>Reticulomyxidae</taxon>
        <taxon>Reticulomyxa</taxon>
    </lineage>
</organism>
<protein>
    <submittedName>
        <fullName evidence="2">Uncharacterized protein</fullName>
    </submittedName>
</protein>
<dbReference type="EMBL" id="ASPP01027047">
    <property type="protein sequence ID" value="ETO06539.1"/>
    <property type="molecule type" value="Genomic_DNA"/>
</dbReference>
<keyword evidence="1" id="KW-1133">Transmembrane helix</keyword>
<dbReference type="AlphaFoldDB" id="X6LY49"/>
<dbReference type="Proteomes" id="UP000023152">
    <property type="component" value="Unassembled WGS sequence"/>
</dbReference>
<keyword evidence="3" id="KW-1185">Reference proteome</keyword>
<accession>X6LY49</accession>
<reference evidence="2 3" key="1">
    <citation type="journal article" date="2013" name="Curr. Biol.">
        <title>The Genome of the Foraminiferan Reticulomyxa filosa.</title>
        <authorList>
            <person name="Glockner G."/>
            <person name="Hulsmann N."/>
            <person name="Schleicher M."/>
            <person name="Noegel A.A."/>
            <person name="Eichinger L."/>
            <person name="Gallinger C."/>
            <person name="Pawlowski J."/>
            <person name="Sierra R."/>
            <person name="Euteneuer U."/>
            <person name="Pillet L."/>
            <person name="Moustafa A."/>
            <person name="Platzer M."/>
            <person name="Groth M."/>
            <person name="Szafranski K."/>
            <person name="Schliwa M."/>
        </authorList>
    </citation>
    <scope>NUCLEOTIDE SEQUENCE [LARGE SCALE GENOMIC DNA]</scope>
</reference>
<evidence type="ECO:0000313" key="3">
    <source>
        <dbReference type="Proteomes" id="UP000023152"/>
    </source>
</evidence>
<comment type="caution">
    <text evidence="2">The sequence shown here is derived from an EMBL/GenBank/DDBJ whole genome shotgun (WGS) entry which is preliminary data.</text>
</comment>
<keyword evidence="1" id="KW-0472">Membrane</keyword>
<keyword evidence="1" id="KW-0812">Transmembrane</keyword>
<feature type="transmembrane region" description="Helical" evidence="1">
    <location>
        <begin position="237"/>
        <end position="254"/>
    </location>
</feature>